<proteinExistence type="predicted"/>
<keyword evidence="3" id="KW-1185">Reference proteome</keyword>
<evidence type="ECO:0000313" key="2">
    <source>
        <dbReference type="EMBL" id="MCI05287.1"/>
    </source>
</evidence>
<dbReference type="AlphaFoldDB" id="A0A392NZT2"/>
<protein>
    <submittedName>
        <fullName evidence="2">Uncharacterized protein</fullName>
    </submittedName>
</protein>
<evidence type="ECO:0000256" key="1">
    <source>
        <dbReference type="SAM" id="MobiDB-lite"/>
    </source>
</evidence>
<evidence type="ECO:0000313" key="3">
    <source>
        <dbReference type="Proteomes" id="UP000265520"/>
    </source>
</evidence>
<dbReference type="Proteomes" id="UP000265520">
    <property type="component" value="Unassembled WGS sequence"/>
</dbReference>
<accession>A0A392NZT2</accession>
<organism evidence="2 3">
    <name type="scientific">Trifolium medium</name>
    <dbReference type="NCBI Taxonomy" id="97028"/>
    <lineage>
        <taxon>Eukaryota</taxon>
        <taxon>Viridiplantae</taxon>
        <taxon>Streptophyta</taxon>
        <taxon>Embryophyta</taxon>
        <taxon>Tracheophyta</taxon>
        <taxon>Spermatophyta</taxon>
        <taxon>Magnoliopsida</taxon>
        <taxon>eudicotyledons</taxon>
        <taxon>Gunneridae</taxon>
        <taxon>Pentapetalae</taxon>
        <taxon>rosids</taxon>
        <taxon>fabids</taxon>
        <taxon>Fabales</taxon>
        <taxon>Fabaceae</taxon>
        <taxon>Papilionoideae</taxon>
        <taxon>50 kb inversion clade</taxon>
        <taxon>NPAAA clade</taxon>
        <taxon>Hologalegina</taxon>
        <taxon>IRL clade</taxon>
        <taxon>Trifolieae</taxon>
        <taxon>Trifolium</taxon>
    </lineage>
</organism>
<reference evidence="2 3" key="1">
    <citation type="journal article" date="2018" name="Front. Plant Sci.">
        <title>Red Clover (Trifolium pratense) and Zigzag Clover (T. medium) - A Picture of Genomic Similarities and Differences.</title>
        <authorList>
            <person name="Dluhosova J."/>
            <person name="Istvanek J."/>
            <person name="Nedelnik J."/>
            <person name="Repkova J."/>
        </authorList>
    </citation>
    <scope>NUCLEOTIDE SEQUENCE [LARGE SCALE GENOMIC DNA]</scope>
    <source>
        <strain evidence="3">cv. 10/8</strain>
        <tissue evidence="2">Leaf</tissue>
    </source>
</reference>
<comment type="caution">
    <text evidence="2">The sequence shown here is derived from an EMBL/GenBank/DDBJ whole genome shotgun (WGS) entry which is preliminary data.</text>
</comment>
<feature type="region of interest" description="Disordered" evidence="1">
    <location>
        <begin position="87"/>
        <end position="139"/>
    </location>
</feature>
<name>A0A392NZT2_9FABA</name>
<feature type="non-terminal residue" evidence="2">
    <location>
        <position position="1"/>
    </location>
</feature>
<sequence length="139" mass="15868">LGIHGRGVTLEALAKVKKVKLQAPRRQYEHVEMEEQEKVEDFFNGVRVITNSMAQNVCTIEETKDVATMTPAELLSTLQARELRFNERSGDKDSDQALFAHSKKKVAMARNNGQRTRIKRSKKGQREMTKLNPQINEES</sequence>
<dbReference type="EMBL" id="LXQA010058194">
    <property type="protein sequence ID" value="MCI05287.1"/>
    <property type="molecule type" value="Genomic_DNA"/>
</dbReference>